<dbReference type="SUPFAM" id="SSF55781">
    <property type="entry name" value="GAF domain-like"/>
    <property type="match status" value="1"/>
</dbReference>
<dbReference type="CDD" id="cd16936">
    <property type="entry name" value="HATPase_RsbW-like"/>
    <property type="match status" value="1"/>
</dbReference>
<evidence type="ECO:0000256" key="1">
    <source>
        <dbReference type="ARBA" id="ARBA00022801"/>
    </source>
</evidence>
<accession>A0ABS3X8X8</accession>
<dbReference type="Gene3D" id="3.30.450.40">
    <property type="match status" value="1"/>
</dbReference>
<dbReference type="Proteomes" id="UP001519064">
    <property type="component" value="Unassembled WGS sequence"/>
</dbReference>
<dbReference type="PANTHER" id="PTHR43156">
    <property type="entry name" value="STAGE II SPORULATION PROTEIN E-RELATED"/>
    <property type="match status" value="1"/>
</dbReference>
<sequence>MAQLGDAGGLTSGASALLVTDVLGEVKACSPEVDEVLELSCERLRGRRLPELLVEPSAWSSLVRSGSQHGYSSASLGLPGGRVIQVRLDFFQMSGSEPQYLVILTPQSAARLRDENQALLHALFSQTRVGFAIHDTDLLVTRINVTPLQVLGGDTSAQYELPLPLNEMLVPQDADVVLRNLRRVLETGEPLVYWEHRARLRTEPEREWWLATTSLRLEYDNGSTLGVASVFTDITEQYFARRRAALLHSADEKLGSSLDITQNAEYLLQVLVPDFADLAAVDLSEAVLGGEEPGAVFRGSPMHRAATAHGQGEWPSDVYSVGDGFVMEAPPDNGGAAPRFAMRAAHVGLLRTQSAEVPVSSRWLLPQDRGDSLVVPLWARGQVLGTVVLWRSAERAPFSDQDATLADEVGSRAALGIENARRYKREQKTVETLQRSLLPQPVFELTATQAAGNYVPAATAAGTGGSWYDVIQLSSSRVAFVMGDVSGHGLGATATMGRLRTAVQTLTDLDLPPDELLTRLDDLVVRLAETQPHTNTDEEAANSAVGATCLYCVYDPVDGRCTMVSAGRLPPLIIRPNGSADPAPLNPGPPFGTGGTPFDSIERSLEPGSVLAFFSEELIAARDGYTRDQRLDLLREQVAGLAADECTPAEMGERVLDALLPDRAPANDVALLIARVQPLPETATVGWQFPADPQAVARARDLSNRQLEAWNLPDQVLATELIVSELVTNAVRYTGGPIQLRLIHNESLICEVSDPSETQPHLRRARPNDEGGRGLFLVAQLSHRWGSRYTASGKTIWTEQLLD</sequence>
<name>A0ABS3X8X8_9ACTN</name>
<dbReference type="Pfam" id="PF07228">
    <property type="entry name" value="SpoIIE"/>
    <property type="match status" value="1"/>
</dbReference>
<dbReference type="SUPFAM" id="SSF55785">
    <property type="entry name" value="PYP-like sensor domain (PAS domain)"/>
    <property type="match status" value="1"/>
</dbReference>
<evidence type="ECO:0000259" key="2">
    <source>
        <dbReference type="SMART" id="SM00331"/>
    </source>
</evidence>
<reference evidence="3 4" key="1">
    <citation type="submission" date="2020-11" db="EMBL/GenBank/DDBJ databases">
        <title>Streptomyces spirodelae sp. nov., isolated from duckweed.</title>
        <authorList>
            <person name="Saimee Y."/>
            <person name="Duangmal K."/>
        </authorList>
    </citation>
    <scope>NUCLEOTIDE SEQUENCE [LARGE SCALE GENOMIC DNA]</scope>
    <source>
        <strain evidence="3 4">S16-07</strain>
    </source>
</reference>
<dbReference type="Gene3D" id="3.60.40.10">
    <property type="entry name" value="PPM-type phosphatase domain"/>
    <property type="match status" value="1"/>
</dbReference>
<proteinExistence type="predicted"/>
<feature type="domain" description="PPM-type phosphatase" evidence="2">
    <location>
        <begin position="445"/>
        <end position="676"/>
    </location>
</feature>
<dbReference type="CDD" id="cd00130">
    <property type="entry name" value="PAS"/>
    <property type="match status" value="1"/>
</dbReference>
<dbReference type="InterPro" id="IPR052016">
    <property type="entry name" value="Bact_Sigma-Reg"/>
</dbReference>
<dbReference type="EMBL" id="JADKMA010000033">
    <property type="protein sequence ID" value="MBO8191828.1"/>
    <property type="molecule type" value="Genomic_DNA"/>
</dbReference>
<dbReference type="InterPro" id="IPR035965">
    <property type="entry name" value="PAS-like_dom_sf"/>
</dbReference>
<keyword evidence="1" id="KW-0378">Hydrolase</keyword>
<organism evidence="3 4">
    <name type="scientific">Streptomyces oryzae</name>
    <dbReference type="NCBI Taxonomy" id="1434886"/>
    <lineage>
        <taxon>Bacteria</taxon>
        <taxon>Bacillati</taxon>
        <taxon>Actinomycetota</taxon>
        <taxon>Actinomycetes</taxon>
        <taxon>Kitasatosporales</taxon>
        <taxon>Streptomycetaceae</taxon>
        <taxon>Streptomyces</taxon>
    </lineage>
</organism>
<dbReference type="SUPFAM" id="SSF55874">
    <property type="entry name" value="ATPase domain of HSP90 chaperone/DNA topoisomerase II/histidine kinase"/>
    <property type="match status" value="1"/>
</dbReference>
<dbReference type="Gene3D" id="3.30.450.20">
    <property type="entry name" value="PAS domain"/>
    <property type="match status" value="1"/>
</dbReference>
<evidence type="ECO:0000313" key="4">
    <source>
        <dbReference type="Proteomes" id="UP001519064"/>
    </source>
</evidence>
<dbReference type="Gene3D" id="3.30.565.10">
    <property type="entry name" value="Histidine kinase-like ATPase, C-terminal domain"/>
    <property type="match status" value="1"/>
</dbReference>
<dbReference type="RefSeq" id="WP_209238925.1">
    <property type="nucleotide sequence ID" value="NZ_JADKMA010000033.1"/>
</dbReference>
<dbReference type="InterPro" id="IPR000014">
    <property type="entry name" value="PAS"/>
</dbReference>
<gene>
    <name evidence="3" type="ORF">ITI46_09060</name>
</gene>
<dbReference type="PANTHER" id="PTHR43156:SF2">
    <property type="entry name" value="STAGE II SPORULATION PROTEIN E"/>
    <property type="match status" value="1"/>
</dbReference>
<dbReference type="Pfam" id="PF08448">
    <property type="entry name" value="PAS_4"/>
    <property type="match status" value="1"/>
</dbReference>
<keyword evidence="4" id="KW-1185">Reference proteome</keyword>
<comment type="caution">
    <text evidence="3">The sequence shown here is derived from an EMBL/GenBank/DDBJ whole genome shotgun (WGS) entry which is preliminary data.</text>
</comment>
<dbReference type="InterPro" id="IPR036457">
    <property type="entry name" value="PPM-type-like_dom_sf"/>
</dbReference>
<dbReference type="InterPro" id="IPR036890">
    <property type="entry name" value="HATPase_C_sf"/>
</dbReference>
<protein>
    <submittedName>
        <fullName evidence="3">SpoIIE family protein phosphatase</fullName>
    </submittedName>
</protein>
<dbReference type="SMART" id="SM00331">
    <property type="entry name" value="PP2C_SIG"/>
    <property type="match status" value="1"/>
</dbReference>
<dbReference type="InterPro" id="IPR013656">
    <property type="entry name" value="PAS_4"/>
</dbReference>
<evidence type="ECO:0000313" key="3">
    <source>
        <dbReference type="EMBL" id="MBO8191828.1"/>
    </source>
</evidence>
<dbReference type="InterPro" id="IPR001932">
    <property type="entry name" value="PPM-type_phosphatase-like_dom"/>
</dbReference>
<dbReference type="Pfam" id="PF13581">
    <property type="entry name" value="HATPase_c_2"/>
    <property type="match status" value="1"/>
</dbReference>
<dbReference type="InterPro" id="IPR029016">
    <property type="entry name" value="GAF-like_dom_sf"/>
</dbReference>
<dbReference type="InterPro" id="IPR003594">
    <property type="entry name" value="HATPase_dom"/>
</dbReference>